<feature type="coiled-coil region" evidence="9">
    <location>
        <begin position="501"/>
        <end position="535"/>
    </location>
</feature>
<feature type="region of interest" description="Disordered" evidence="10">
    <location>
        <begin position="290"/>
        <end position="358"/>
    </location>
</feature>
<keyword evidence="4" id="KW-0862">Zinc</keyword>
<evidence type="ECO:0000256" key="3">
    <source>
        <dbReference type="ARBA" id="ARBA00022771"/>
    </source>
</evidence>
<evidence type="ECO:0000256" key="5">
    <source>
        <dbReference type="ARBA" id="ARBA00023015"/>
    </source>
</evidence>
<dbReference type="GO" id="GO:0000981">
    <property type="term" value="F:DNA-binding transcription factor activity, RNA polymerase II-specific"/>
    <property type="evidence" value="ECO:0007669"/>
    <property type="project" value="TreeGrafter"/>
</dbReference>
<dbReference type="InterPro" id="IPR013088">
    <property type="entry name" value="Znf_NHR/GATA"/>
</dbReference>
<evidence type="ECO:0000256" key="10">
    <source>
        <dbReference type="SAM" id="MobiDB-lite"/>
    </source>
</evidence>
<accession>A0A2S4Q1Z8</accession>
<dbReference type="GO" id="GO:0000978">
    <property type="term" value="F:RNA polymerase II cis-regulatory region sequence-specific DNA binding"/>
    <property type="evidence" value="ECO:0007669"/>
    <property type="project" value="TreeGrafter"/>
</dbReference>
<evidence type="ECO:0000313" key="13">
    <source>
        <dbReference type="Proteomes" id="UP000237438"/>
    </source>
</evidence>
<dbReference type="GO" id="GO:0005634">
    <property type="term" value="C:nucleus"/>
    <property type="evidence" value="ECO:0007669"/>
    <property type="project" value="UniProtKB-SubCell"/>
</dbReference>
<dbReference type="EMBL" id="PEDP01000012">
    <property type="protein sequence ID" value="POS88300.1"/>
    <property type="molecule type" value="Genomic_DNA"/>
</dbReference>
<dbReference type="SMART" id="SM00401">
    <property type="entry name" value="ZnF_GATA"/>
    <property type="match status" value="2"/>
</dbReference>
<dbReference type="PROSITE" id="PS50114">
    <property type="entry name" value="GATA_ZN_FINGER_2"/>
    <property type="match status" value="2"/>
</dbReference>
<dbReference type="CDD" id="cd00202">
    <property type="entry name" value="ZnF_GATA"/>
    <property type="match status" value="2"/>
</dbReference>
<evidence type="ECO:0000313" key="12">
    <source>
        <dbReference type="EMBL" id="POS88300.1"/>
    </source>
</evidence>
<evidence type="ECO:0000256" key="9">
    <source>
        <dbReference type="SAM" id="Coils"/>
    </source>
</evidence>
<keyword evidence="7" id="KW-0539">Nucleus</keyword>
<evidence type="ECO:0000259" key="11">
    <source>
        <dbReference type="PROSITE" id="PS50114"/>
    </source>
</evidence>
<keyword evidence="13" id="KW-1185">Reference proteome</keyword>
<dbReference type="Gene3D" id="3.30.50.10">
    <property type="entry name" value="Erythroid Transcription Factor GATA-1, subunit A"/>
    <property type="match status" value="2"/>
</dbReference>
<dbReference type="AlphaFoldDB" id="A0A2S4Q1Z8"/>
<dbReference type="OrthoDB" id="515401at2759"/>
<feature type="compositionally biased region" description="Polar residues" evidence="10">
    <location>
        <begin position="330"/>
        <end position="341"/>
    </location>
</feature>
<keyword evidence="3 8" id="KW-0863">Zinc-finger</keyword>
<dbReference type="PANTHER" id="PTHR10071:SF335">
    <property type="entry name" value="IRON-SENSING TRANSCRIPTIONAL REPRESSOR-RELATED"/>
    <property type="match status" value="1"/>
</dbReference>
<feature type="region of interest" description="Disordered" evidence="10">
    <location>
        <begin position="127"/>
        <end position="157"/>
    </location>
</feature>
<organism evidence="12 13">
    <name type="scientific">Erysiphe pulchra</name>
    <dbReference type="NCBI Taxonomy" id="225359"/>
    <lineage>
        <taxon>Eukaryota</taxon>
        <taxon>Fungi</taxon>
        <taxon>Dikarya</taxon>
        <taxon>Ascomycota</taxon>
        <taxon>Pezizomycotina</taxon>
        <taxon>Leotiomycetes</taxon>
        <taxon>Erysiphales</taxon>
        <taxon>Erysiphaceae</taxon>
        <taxon>Erysiphe</taxon>
    </lineage>
</organism>
<keyword evidence="6" id="KW-0804">Transcription</keyword>
<name>A0A2S4Q1Z8_9PEZI</name>
<sequence>MSDHTFYGMERILAYKKENEQITLRKTIPCAVGLSEKNIYQTMHEHQSHSLDRKIDRNEQSHRYQPEFGARGSEFWSQSESVSEAIPNAQICSNCETSRTPLWRRSSQGATLCNACGLYFKARNTARPTSMKRSPSIVSSALGPQRKERKNSPPSFVLPLLNASSTSVYGTIDQEIGGSCPGGGKCNGTGGAEGCSGCPAFNNRMAKTAQLTLSQPSLTSDTTSKHSRESQNSNEDESLRVNLRDTTVVAACQNCGTTITPLWRRDKTGRTICNACGLYKRLHGVPRPVAMKKSVIKRRKRVAPNNQSIPSDTTSSSVESPESDYPPSPTQSLRGSSNPDGSVNLGIRIRSNRDPNLPDPSYNCFKESTAAAVSTFHIPSTTLAHYHQSSFNSENLQSCTKNLNQSMTFPHIPLLPHEKSSVSAREIPFSTTEMNLSLPSLFVDKSSLSSRPGSINSLLNPSCEESSLYVLKRDPRCESGELKSLNRPLQTVENQFSSKQVYAVEEKKEMLQREAEKIREALKAKELELEELCRK</sequence>
<dbReference type="Proteomes" id="UP000237438">
    <property type="component" value="Unassembled WGS sequence"/>
</dbReference>
<evidence type="ECO:0000256" key="6">
    <source>
        <dbReference type="ARBA" id="ARBA00023163"/>
    </source>
</evidence>
<feature type="compositionally biased region" description="Polar residues" evidence="10">
    <location>
        <begin position="127"/>
        <end position="139"/>
    </location>
</feature>
<dbReference type="PANTHER" id="PTHR10071">
    <property type="entry name" value="TRANSCRIPTION FACTOR GATA FAMILY MEMBER"/>
    <property type="match status" value="1"/>
</dbReference>
<dbReference type="Pfam" id="PF00320">
    <property type="entry name" value="GATA"/>
    <property type="match status" value="2"/>
</dbReference>
<evidence type="ECO:0000256" key="2">
    <source>
        <dbReference type="ARBA" id="ARBA00022723"/>
    </source>
</evidence>
<gene>
    <name evidence="12" type="ORF">EPUL_000097</name>
</gene>
<keyword evidence="2" id="KW-0479">Metal-binding</keyword>
<evidence type="ECO:0000256" key="8">
    <source>
        <dbReference type="PROSITE-ProRule" id="PRU00094"/>
    </source>
</evidence>
<feature type="region of interest" description="Disordered" evidence="10">
    <location>
        <begin position="214"/>
        <end position="241"/>
    </location>
</feature>
<dbReference type="GO" id="GO:0008270">
    <property type="term" value="F:zinc ion binding"/>
    <property type="evidence" value="ECO:0007669"/>
    <property type="project" value="UniProtKB-KW"/>
</dbReference>
<dbReference type="FunFam" id="3.30.50.10:FF:000007">
    <property type="entry name" value="Nitrogen regulatory AreA, N-terminal"/>
    <property type="match status" value="1"/>
</dbReference>
<dbReference type="STRING" id="225359.A0A2S4Q1Z8"/>
<dbReference type="InterPro" id="IPR039355">
    <property type="entry name" value="Transcription_factor_GATA"/>
</dbReference>
<feature type="compositionally biased region" description="Polar residues" evidence="10">
    <location>
        <begin position="304"/>
        <end position="320"/>
    </location>
</feature>
<feature type="domain" description="GATA-type" evidence="11">
    <location>
        <begin position="252"/>
        <end position="299"/>
    </location>
</feature>
<keyword evidence="9" id="KW-0175">Coiled coil</keyword>
<keyword evidence="5" id="KW-0805">Transcription regulation</keyword>
<comment type="subcellular location">
    <subcellularLocation>
        <location evidence="1">Nucleus</location>
    </subcellularLocation>
</comment>
<dbReference type="SUPFAM" id="SSF57716">
    <property type="entry name" value="Glucocorticoid receptor-like (DNA-binding domain)"/>
    <property type="match status" value="2"/>
</dbReference>
<feature type="domain" description="GATA-type" evidence="11">
    <location>
        <begin position="92"/>
        <end position="140"/>
    </location>
</feature>
<dbReference type="GO" id="GO:0000122">
    <property type="term" value="P:negative regulation of transcription by RNA polymerase II"/>
    <property type="evidence" value="ECO:0007669"/>
    <property type="project" value="TreeGrafter"/>
</dbReference>
<dbReference type="InterPro" id="IPR000679">
    <property type="entry name" value="Znf_GATA"/>
</dbReference>
<evidence type="ECO:0000256" key="4">
    <source>
        <dbReference type="ARBA" id="ARBA00022833"/>
    </source>
</evidence>
<dbReference type="PROSITE" id="PS00344">
    <property type="entry name" value="GATA_ZN_FINGER_1"/>
    <property type="match status" value="2"/>
</dbReference>
<dbReference type="GO" id="GO:0045944">
    <property type="term" value="P:positive regulation of transcription by RNA polymerase II"/>
    <property type="evidence" value="ECO:0007669"/>
    <property type="project" value="TreeGrafter"/>
</dbReference>
<evidence type="ECO:0000256" key="7">
    <source>
        <dbReference type="ARBA" id="ARBA00023242"/>
    </source>
</evidence>
<reference evidence="12 13" key="1">
    <citation type="submission" date="2017-10" db="EMBL/GenBank/DDBJ databases">
        <title>Development of genomic resources for the powdery mildew, Erysiphe pulchra.</title>
        <authorList>
            <person name="Wadl P.A."/>
            <person name="Mack B.M."/>
            <person name="Moore G."/>
            <person name="Beltz S.B."/>
        </authorList>
    </citation>
    <scope>NUCLEOTIDE SEQUENCE [LARGE SCALE GENOMIC DNA]</scope>
    <source>
        <strain evidence="12">Cflorida</strain>
    </source>
</reference>
<evidence type="ECO:0000256" key="1">
    <source>
        <dbReference type="ARBA" id="ARBA00004123"/>
    </source>
</evidence>
<protein>
    <recommendedName>
        <fullName evidence="11">GATA-type domain-containing protein</fullName>
    </recommendedName>
</protein>
<comment type="caution">
    <text evidence="12">The sequence shown here is derived from an EMBL/GenBank/DDBJ whole genome shotgun (WGS) entry which is preliminary data.</text>
</comment>
<dbReference type="PRINTS" id="PR00619">
    <property type="entry name" value="GATAZNFINGER"/>
</dbReference>
<proteinExistence type="predicted"/>